<sequence>MSVRVPWRHFLVVGLVLCVLAGGAVAGWRADLLWPHIVRTSVSQVSWADRTFTALVGACNSGRYAVDFAGAGRGGDGVALTGTTVDHPHIEARKWAWITLTYQVTDCDATIDGSWPIPLRTRVPAGTFTAWVDGPETTGPRGPARFTPARTRRSTSSPTPTSALRSSPRHWRAIS</sequence>
<comment type="caution">
    <text evidence="2">The sequence shown here is derived from an EMBL/GenBank/DDBJ whole genome shotgun (WGS) entry which is preliminary data.</text>
</comment>
<dbReference type="Proteomes" id="UP001595816">
    <property type="component" value="Unassembled WGS sequence"/>
</dbReference>
<evidence type="ECO:0000256" key="1">
    <source>
        <dbReference type="SAM" id="MobiDB-lite"/>
    </source>
</evidence>
<keyword evidence="3" id="KW-1185">Reference proteome</keyword>
<dbReference type="EMBL" id="JBHSAY010000026">
    <property type="protein sequence ID" value="MFC4135813.1"/>
    <property type="molecule type" value="Genomic_DNA"/>
</dbReference>
<gene>
    <name evidence="2" type="ORF">ACFOZ4_34820</name>
</gene>
<protein>
    <submittedName>
        <fullName evidence="2">Uncharacterized protein</fullName>
    </submittedName>
</protein>
<reference evidence="3" key="1">
    <citation type="journal article" date="2019" name="Int. J. Syst. Evol. Microbiol.">
        <title>The Global Catalogue of Microorganisms (GCM) 10K type strain sequencing project: providing services to taxonomists for standard genome sequencing and annotation.</title>
        <authorList>
            <consortium name="The Broad Institute Genomics Platform"/>
            <consortium name="The Broad Institute Genome Sequencing Center for Infectious Disease"/>
            <person name="Wu L."/>
            <person name="Ma J."/>
        </authorList>
    </citation>
    <scope>NUCLEOTIDE SEQUENCE [LARGE SCALE GENOMIC DNA]</scope>
    <source>
        <strain evidence="3">CGMCC 4.7289</strain>
    </source>
</reference>
<organism evidence="2 3">
    <name type="scientific">Hamadaea flava</name>
    <dbReference type="NCBI Taxonomy" id="1742688"/>
    <lineage>
        <taxon>Bacteria</taxon>
        <taxon>Bacillati</taxon>
        <taxon>Actinomycetota</taxon>
        <taxon>Actinomycetes</taxon>
        <taxon>Micromonosporales</taxon>
        <taxon>Micromonosporaceae</taxon>
        <taxon>Hamadaea</taxon>
    </lineage>
</organism>
<accession>A0ABV8LZS6</accession>
<feature type="region of interest" description="Disordered" evidence="1">
    <location>
        <begin position="130"/>
        <end position="175"/>
    </location>
</feature>
<name>A0ABV8LZS6_9ACTN</name>
<feature type="compositionally biased region" description="Low complexity" evidence="1">
    <location>
        <begin position="140"/>
        <end position="166"/>
    </location>
</feature>
<proteinExistence type="predicted"/>
<dbReference type="RefSeq" id="WP_253763216.1">
    <property type="nucleotide sequence ID" value="NZ_JAMZDZ010000001.1"/>
</dbReference>
<evidence type="ECO:0000313" key="3">
    <source>
        <dbReference type="Proteomes" id="UP001595816"/>
    </source>
</evidence>
<evidence type="ECO:0000313" key="2">
    <source>
        <dbReference type="EMBL" id="MFC4135813.1"/>
    </source>
</evidence>